<comment type="caution">
    <text evidence="2">The sequence shown here is derived from an EMBL/GenBank/DDBJ whole genome shotgun (WGS) entry which is preliminary data.</text>
</comment>
<dbReference type="Pfam" id="PF11016">
    <property type="entry name" value="DUF2854"/>
    <property type="match status" value="1"/>
</dbReference>
<dbReference type="AlphaFoldDB" id="A0A1E5QMM8"/>
<dbReference type="OrthoDB" id="542452at2"/>
<dbReference type="STRING" id="1781255.BH720_07285"/>
<evidence type="ECO:0000256" key="1">
    <source>
        <dbReference type="SAM" id="Phobius"/>
    </source>
</evidence>
<dbReference type="RefSeq" id="WP_069966518.1">
    <property type="nucleotide sequence ID" value="NZ_CM124774.1"/>
</dbReference>
<feature type="transmembrane region" description="Helical" evidence="1">
    <location>
        <begin position="33"/>
        <end position="51"/>
    </location>
</feature>
<name>A0A1E5QMM8_9CYAN</name>
<gene>
    <name evidence="2" type="ORF">BH720_07285</name>
</gene>
<dbReference type="PANTHER" id="PTHR35551">
    <property type="match status" value="1"/>
</dbReference>
<dbReference type="PANTHER" id="PTHR35551:SF1">
    <property type="entry name" value="ACCLIMATION OF PHOTOSYNTHESIS TO ENVIRONMENT"/>
    <property type="match status" value="1"/>
</dbReference>
<organism evidence="2">
    <name type="scientific">Desertifilum tharense IPPAS B-1220</name>
    <dbReference type="NCBI Taxonomy" id="1781255"/>
    <lineage>
        <taxon>Bacteria</taxon>
        <taxon>Bacillati</taxon>
        <taxon>Cyanobacteriota</taxon>
        <taxon>Cyanophyceae</taxon>
        <taxon>Desertifilales</taxon>
        <taxon>Desertifilaceae</taxon>
        <taxon>Desertifilum</taxon>
    </lineage>
</organism>
<keyword evidence="1" id="KW-1133">Transmembrane helix</keyword>
<evidence type="ECO:0000313" key="2">
    <source>
        <dbReference type="EMBL" id="OEJ75900.1"/>
    </source>
</evidence>
<protein>
    <recommendedName>
        <fullName evidence="3">DUF2854 domain-containing protein</fullName>
    </recommendedName>
</protein>
<feature type="transmembrane region" description="Helical" evidence="1">
    <location>
        <begin position="7"/>
        <end position="27"/>
    </location>
</feature>
<reference evidence="2" key="1">
    <citation type="submission" date="2016-09" db="EMBL/GenBank/DDBJ databases">
        <title>Draft genome of thermotolerant cyanobacterium Desertifilum sp. strain IPPAS B-1220.</title>
        <authorList>
            <person name="Sinetova M.A."/>
            <person name="Bolakhan K."/>
            <person name="Zayadan B.K."/>
            <person name="Mironov K.S."/>
            <person name="Ustinova V."/>
            <person name="Kupriyanova E.V."/>
            <person name="Sidorov R.A."/>
            <person name="Skrypnik A.N."/>
            <person name="Gogoleva N.E."/>
            <person name="Gogolev Y.V."/>
            <person name="Los D.A."/>
        </authorList>
    </citation>
    <scope>NUCLEOTIDE SEQUENCE [LARGE SCALE GENOMIC DNA]</scope>
    <source>
        <strain evidence="2">IPPAS B-1220</strain>
    </source>
</reference>
<sequence>MLRKVSLGNLLLIVGTPLALGGLIAYFTNNPTLNLAGFFYGIPILLGGLALKAAELKPIAFTQPTSEAVLALREQQATEIQKQLRQDVTRFRYGQSAHLDDALERLGLSPIDEERPVLTGIRETETQGNYTLILEFDSPFFSVEDWQQKQEKINKFFGPGIQSEITQPESDRIELALITTPNP</sequence>
<accession>A0A1E5QMM8</accession>
<dbReference type="InterPro" id="IPR021275">
    <property type="entry name" value="DUF2854"/>
</dbReference>
<evidence type="ECO:0008006" key="3">
    <source>
        <dbReference type="Google" id="ProtNLM"/>
    </source>
</evidence>
<keyword evidence="1" id="KW-0472">Membrane</keyword>
<proteinExistence type="predicted"/>
<keyword evidence="1" id="KW-0812">Transmembrane</keyword>
<dbReference type="EMBL" id="MJGC01000043">
    <property type="protein sequence ID" value="OEJ75900.1"/>
    <property type="molecule type" value="Genomic_DNA"/>
</dbReference>